<dbReference type="Proteomes" id="UP001595556">
    <property type="component" value="Unassembled WGS sequence"/>
</dbReference>
<evidence type="ECO:0000259" key="2">
    <source>
        <dbReference type="Pfam" id="PF07331"/>
    </source>
</evidence>
<evidence type="ECO:0000256" key="1">
    <source>
        <dbReference type="SAM" id="Phobius"/>
    </source>
</evidence>
<dbReference type="InterPro" id="IPR009936">
    <property type="entry name" value="DUF1468"/>
</dbReference>
<keyword evidence="1" id="KW-0812">Transmembrane</keyword>
<protein>
    <submittedName>
        <fullName evidence="3">Tripartite tricarboxylate transporter TctB family protein</fullName>
    </submittedName>
</protein>
<sequence>MKHLQIGTGLAALGVAAVLLAGAHGMRSEAGYSTLGPGFVPLVVAALLALCGVLLLREALTGGFRLFEDEVMGIAPNWRGFAWVSAGLLLTALLITRIGFVLTCTLLFALAARGFRQSEGQRVSVAQSARDLGIGLLLTLPVFHLFTRALGVSLPALLGNAWI</sequence>
<feature type="domain" description="DUF1468" evidence="2">
    <location>
        <begin position="9"/>
        <end position="155"/>
    </location>
</feature>
<comment type="caution">
    <text evidence="3">The sequence shown here is derived from an EMBL/GenBank/DDBJ whole genome shotgun (WGS) entry which is preliminary data.</text>
</comment>
<proteinExistence type="predicted"/>
<keyword evidence="4" id="KW-1185">Reference proteome</keyword>
<feature type="transmembrane region" description="Helical" evidence="1">
    <location>
        <begin position="81"/>
        <end position="112"/>
    </location>
</feature>
<organism evidence="3 4">
    <name type="scientific">Piscinibacterium candidicorallinum</name>
    <dbReference type="NCBI Taxonomy" id="1793872"/>
    <lineage>
        <taxon>Bacteria</taxon>
        <taxon>Pseudomonadati</taxon>
        <taxon>Pseudomonadota</taxon>
        <taxon>Betaproteobacteria</taxon>
        <taxon>Burkholderiales</taxon>
        <taxon>Piscinibacterium</taxon>
    </lineage>
</organism>
<evidence type="ECO:0000313" key="3">
    <source>
        <dbReference type="EMBL" id="MFC3148465.1"/>
    </source>
</evidence>
<name>A0ABV7H7N3_9BURK</name>
<accession>A0ABV7H7N3</accession>
<evidence type="ECO:0000313" key="4">
    <source>
        <dbReference type="Proteomes" id="UP001595556"/>
    </source>
</evidence>
<reference evidence="4" key="1">
    <citation type="journal article" date="2019" name="Int. J. Syst. Evol. Microbiol.">
        <title>The Global Catalogue of Microorganisms (GCM) 10K type strain sequencing project: providing services to taxonomists for standard genome sequencing and annotation.</title>
        <authorList>
            <consortium name="The Broad Institute Genomics Platform"/>
            <consortium name="The Broad Institute Genome Sequencing Center for Infectious Disease"/>
            <person name="Wu L."/>
            <person name="Ma J."/>
        </authorList>
    </citation>
    <scope>NUCLEOTIDE SEQUENCE [LARGE SCALE GENOMIC DNA]</scope>
    <source>
        <strain evidence="4">KCTC 52168</strain>
    </source>
</reference>
<feature type="transmembrane region" description="Helical" evidence="1">
    <location>
        <begin position="35"/>
        <end position="56"/>
    </location>
</feature>
<dbReference type="Pfam" id="PF07331">
    <property type="entry name" value="TctB"/>
    <property type="match status" value="1"/>
</dbReference>
<gene>
    <name evidence="3" type="ORF">ACFOEN_12610</name>
</gene>
<dbReference type="EMBL" id="JBHRTI010000007">
    <property type="protein sequence ID" value="MFC3148465.1"/>
    <property type="molecule type" value="Genomic_DNA"/>
</dbReference>
<feature type="transmembrane region" description="Helical" evidence="1">
    <location>
        <begin position="132"/>
        <end position="158"/>
    </location>
</feature>
<dbReference type="RefSeq" id="WP_377304462.1">
    <property type="nucleotide sequence ID" value="NZ_CP180191.1"/>
</dbReference>
<keyword evidence="1" id="KW-0472">Membrane</keyword>
<keyword evidence="1" id="KW-1133">Transmembrane helix</keyword>